<evidence type="ECO:0000313" key="1">
    <source>
        <dbReference type="EMBL" id="SPO41763.1"/>
    </source>
</evidence>
<keyword evidence="2" id="KW-1185">Reference proteome</keyword>
<proteinExistence type="predicted"/>
<name>A0A5C3FBE9_9BASI</name>
<gene>
    <name evidence="1" type="ORF">PSFLO_07245</name>
</gene>
<protein>
    <submittedName>
        <fullName evidence="1">Uncharacterized protein</fullName>
    </submittedName>
</protein>
<dbReference type="Proteomes" id="UP000323386">
    <property type="component" value="Unassembled WGS sequence"/>
</dbReference>
<organism evidence="1 2">
    <name type="scientific">Pseudozyma flocculosa</name>
    <dbReference type="NCBI Taxonomy" id="84751"/>
    <lineage>
        <taxon>Eukaryota</taxon>
        <taxon>Fungi</taxon>
        <taxon>Dikarya</taxon>
        <taxon>Basidiomycota</taxon>
        <taxon>Ustilaginomycotina</taxon>
        <taxon>Ustilaginomycetes</taxon>
        <taxon>Ustilaginales</taxon>
        <taxon>Ustilaginaceae</taxon>
        <taxon>Pseudozyma</taxon>
    </lineage>
</organism>
<dbReference type="EMBL" id="OOIP01000031">
    <property type="protein sequence ID" value="SPO41763.1"/>
    <property type="molecule type" value="Genomic_DNA"/>
</dbReference>
<reference evidence="1 2" key="1">
    <citation type="submission" date="2018-03" db="EMBL/GenBank/DDBJ databases">
        <authorList>
            <person name="Guldener U."/>
        </authorList>
    </citation>
    <scope>NUCLEOTIDE SEQUENCE [LARGE SCALE GENOMIC DNA]</scope>
    <source>
        <strain evidence="1 2">DAOM196992</strain>
    </source>
</reference>
<sequence length="124" mass="13902">MPTSTFVHLTRAKRHKSNPPVVSATSTPLRIRVGTEDIELTSAFKGYSPAVHFLRLIQEDGLETGVLQRLMWSLPSFQAPSVLLDIFFRDINAAVLSIDEFWRCRISESQLLKTGIERSMASLG</sequence>
<accession>A0A5C3FBE9</accession>
<evidence type="ECO:0000313" key="2">
    <source>
        <dbReference type="Proteomes" id="UP000323386"/>
    </source>
</evidence>
<dbReference type="AlphaFoldDB" id="A0A5C3FBE9"/>